<dbReference type="OrthoDB" id="9838208at2759"/>
<evidence type="ECO:0000256" key="1">
    <source>
        <dbReference type="SAM" id="Phobius"/>
    </source>
</evidence>
<evidence type="ECO:0000313" key="2">
    <source>
        <dbReference type="Proteomes" id="UP000504628"/>
    </source>
</evidence>
<proteinExistence type="predicted"/>
<feature type="transmembrane region" description="Helical" evidence="1">
    <location>
        <begin position="66"/>
        <end position="90"/>
    </location>
</feature>
<keyword evidence="1" id="KW-0812">Transmembrane</keyword>
<gene>
    <name evidence="3" type="primary">LOC118499147</name>
</gene>
<dbReference type="KEGG" id="pdic:118499147"/>
<protein>
    <submittedName>
        <fullName evidence="3">Uncharacterized protein LOC118499147</fullName>
    </submittedName>
</protein>
<dbReference type="GeneID" id="118499147"/>
<dbReference type="RefSeq" id="XP_035875249.1">
    <property type="nucleotide sequence ID" value="XM_036019356.1"/>
</dbReference>
<organism evidence="2 3">
    <name type="scientific">Phyllostomus discolor</name>
    <name type="common">pale spear-nosed bat</name>
    <dbReference type="NCBI Taxonomy" id="89673"/>
    <lineage>
        <taxon>Eukaryota</taxon>
        <taxon>Metazoa</taxon>
        <taxon>Chordata</taxon>
        <taxon>Craniata</taxon>
        <taxon>Vertebrata</taxon>
        <taxon>Euteleostomi</taxon>
        <taxon>Mammalia</taxon>
        <taxon>Eutheria</taxon>
        <taxon>Laurasiatheria</taxon>
        <taxon>Chiroptera</taxon>
        <taxon>Yangochiroptera</taxon>
        <taxon>Phyllostomidae</taxon>
        <taxon>Phyllostominae</taxon>
        <taxon>Phyllostomus</taxon>
    </lineage>
</organism>
<name>A0A7E6DAG3_9CHIR</name>
<evidence type="ECO:0000313" key="3">
    <source>
        <dbReference type="RefSeq" id="XP_035875249.1"/>
    </source>
</evidence>
<reference evidence="3" key="1">
    <citation type="submission" date="2025-08" db="UniProtKB">
        <authorList>
            <consortium name="RefSeq"/>
        </authorList>
    </citation>
    <scope>IDENTIFICATION</scope>
    <source>
        <tissue evidence="3">Muscle</tissue>
    </source>
</reference>
<keyword evidence="2" id="KW-1185">Reference proteome</keyword>
<dbReference type="Proteomes" id="UP000504628">
    <property type="component" value="Chromosome 2"/>
</dbReference>
<keyword evidence="1" id="KW-0472">Membrane</keyword>
<keyword evidence="1" id="KW-1133">Transmembrane helix</keyword>
<dbReference type="InParanoid" id="A0A7E6DAG3"/>
<accession>A0A7E6DAG3</accession>
<sequence length="261" mass="29397">MSEEVTYATLKFPNPSKSKKLQESCSLKRTELELNGAAENRPEAAESTIEVAESRAMKGRSNPWKVCSLVAFTVLMLNLAVMAGLGYLMLMDYQNLSFSNGTAHDKQQNITEQLEKSITLYLDMYKNISSEHISFKHTLESTLKELKEYTSKCHERVNQTDKDLRCCSCSKACECQNESKSNSSSLRCDSEIFQNRTQLFITCLQSPVSLKDLNCTSTKMKEDVIAAHVSKLCNLTCELICSFYLVNNEGMPGILILNMFL</sequence>
<dbReference type="AlphaFoldDB" id="A0A7E6DAG3"/>